<accession>A0A812IRF1</accession>
<organism evidence="1 2">
    <name type="scientific">Symbiodinium pilosum</name>
    <name type="common">Dinoflagellate</name>
    <dbReference type="NCBI Taxonomy" id="2952"/>
    <lineage>
        <taxon>Eukaryota</taxon>
        <taxon>Sar</taxon>
        <taxon>Alveolata</taxon>
        <taxon>Dinophyceae</taxon>
        <taxon>Suessiales</taxon>
        <taxon>Symbiodiniaceae</taxon>
        <taxon>Symbiodinium</taxon>
    </lineage>
</organism>
<protein>
    <submittedName>
        <fullName evidence="1">Uncharacterized protein</fullName>
    </submittedName>
</protein>
<dbReference type="Proteomes" id="UP000649617">
    <property type="component" value="Unassembled WGS sequence"/>
</dbReference>
<gene>
    <name evidence="1" type="ORF">SPIL2461_LOCUS405</name>
</gene>
<evidence type="ECO:0000313" key="2">
    <source>
        <dbReference type="Proteomes" id="UP000649617"/>
    </source>
</evidence>
<dbReference type="SUPFAM" id="SSF52047">
    <property type="entry name" value="RNI-like"/>
    <property type="match status" value="1"/>
</dbReference>
<keyword evidence="2" id="KW-1185">Reference proteome</keyword>
<dbReference type="Gene3D" id="3.80.10.10">
    <property type="entry name" value="Ribonuclease Inhibitor"/>
    <property type="match status" value="1"/>
</dbReference>
<dbReference type="EMBL" id="CAJNIZ010000292">
    <property type="protein sequence ID" value="CAE7158184.1"/>
    <property type="molecule type" value="Genomic_DNA"/>
</dbReference>
<evidence type="ECO:0000313" key="1">
    <source>
        <dbReference type="EMBL" id="CAE7158184.1"/>
    </source>
</evidence>
<reference evidence="1" key="1">
    <citation type="submission" date="2021-02" db="EMBL/GenBank/DDBJ databases">
        <authorList>
            <person name="Dougan E. K."/>
            <person name="Rhodes N."/>
            <person name="Thang M."/>
            <person name="Chan C."/>
        </authorList>
    </citation>
    <scope>NUCLEOTIDE SEQUENCE</scope>
</reference>
<dbReference type="OrthoDB" id="434012at2759"/>
<comment type="caution">
    <text evidence="1">The sequence shown here is derived from an EMBL/GenBank/DDBJ whole genome shotgun (WGS) entry which is preliminary data.</text>
</comment>
<proteinExistence type="predicted"/>
<name>A0A812IRF1_SYMPI</name>
<dbReference type="AlphaFoldDB" id="A0A812IRF1"/>
<dbReference type="InterPro" id="IPR032675">
    <property type="entry name" value="LRR_dom_sf"/>
</dbReference>
<sequence length="247" mass="26601">MFRTFEDKIEEWTTDNELQGFSAALPPGAEKLTLSFVCPDKFTDQALSYIGAGLPGTLQKLALAFEFSWTECKITSDGFAKLVAGLPKGLLSLDLIFRNDELPDKALESLAGSLPPALSRVMLSFKDNTEFTDQGFCALLDSLPGSLVELILNLDANPKLTDSSLRAFAGWLNKSGSGLQKLYLISNSSKYSQNGLQELCAALPSMKELRLEFQSSETEPDLGSQFVVSPDNLITFTGPAGATGAAV</sequence>